<protein>
    <submittedName>
        <fullName evidence="1">Uncharacterized protein</fullName>
    </submittedName>
</protein>
<comment type="caution">
    <text evidence="1">The sequence shown here is derived from an EMBL/GenBank/DDBJ whole genome shotgun (WGS) entry which is preliminary data.</text>
</comment>
<dbReference type="OrthoDB" id="10406927at2759"/>
<dbReference type="EMBL" id="JEMT01012790">
    <property type="protein sequence ID" value="EXX74606.1"/>
    <property type="molecule type" value="Genomic_DNA"/>
</dbReference>
<proteinExistence type="predicted"/>
<evidence type="ECO:0000313" key="1">
    <source>
        <dbReference type="EMBL" id="EXX74606.1"/>
    </source>
</evidence>
<evidence type="ECO:0000313" key="2">
    <source>
        <dbReference type="Proteomes" id="UP000022910"/>
    </source>
</evidence>
<gene>
    <name evidence="1" type="ORF">RirG_049560</name>
</gene>
<keyword evidence="2" id="KW-1185">Reference proteome</keyword>
<accession>A0A015LPE5</accession>
<name>A0A015LPE5_RHIIW</name>
<dbReference type="Proteomes" id="UP000022910">
    <property type="component" value="Unassembled WGS sequence"/>
</dbReference>
<reference evidence="1 2" key="1">
    <citation type="submission" date="2014-02" db="EMBL/GenBank/DDBJ databases">
        <title>Single nucleus genome sequencing reveals high similarity among nuclei of an endomycorrhizal fungus.</title>
        <authorList>
            <person name="Lin K."/>
            <person name="Geurts R."/>
            <person name="Zhang Z."/>
            <person name="Limpens E."/>
            <person name="Saunders D.G."/>
            <person name="Mu D."/>
            <person name="Pang E."/>
            <person name="Cao H."/>
            <person name="Cha H."/>
            <person name="Lin T."/>
            <person name="Zhou Q."/>
            <person name="Shang Y."/>
            <person name="Li Y."/>
            <person name="Ivanov S."/>
            <person name="Sharma T."/>
            <person name="Velzen R.V."/>
            <person name="Ruijter N.D."/>
            <person name="Aanen D.K."/>
            <person name="Win J."/>
            <person name="Kamoun S."/>
            <person name="Bisseling T."/>
            <person name="Huang S."/>
        </authorList>
    </citation>
    <scope>NUCLEOTIDE SEQUENCE [LARGE SCALE GENOMIC DNA]</scope>
    <source>
        <strain evidence="2">DAOM197198w</strain>
    </source>
</reference>
<dbReference type="AlphaFoldDB" id="A0A015LPE5"/>
<sequence length="78" mass="9165">MASKILENIVSFYRKYNLKVNENSFNPTPKLKSSPVPILFIPFNESEKICNFCENRYSEKVTYIKNFATIAKYAIEEF</sequence>
<organism evidence="1 2">
    <name type="scientific">Rhizophagus irregularis (strain DAOM 197198w)</name>
    <name type="common">Glomus intraradices</name>
    <dbReference type="NCBI Taxonomy" id="1432141"/>
    <lineage>
        <taxon>Eukaryota</taxon>
        <taxon>Fungi</taxon>
        <taxon>Fungi incertae sedis</taxon>
        <taxon>Mucoromycota</taxon>
        <taxon>Glomeromycotina</taxon>
        <taxon>Glomeromycetes</taxon>
        <taxon>Glomerales</taxon>
        <taxon>Glomeraceae</taxon>
        <taxon>Rhizophagus</taxon>
    </lineage>
</organism>
<dbReference type="HOGENOM" id="CLU_2623278_0_0_1"/>